<dbReference type="InParanoid" id="A0A1H9N375"/>
<name>A0A1H9N375_9BACT</name>
<dbReference type="Gene3D" id="1.25.40.10">
    <property type="entry name" value="Tetratricopeptide repeat domain"/>
    <property type="match status" value="1"/>
</dbReference>
<reference evidence="3" key="1">
    <citation type="submission" date="2016-10" db="EMBL/GenBank/DDBJ databases">
        <authorList>
            <person name="Varghese N."/>
            <person name="Submissions S."/>
        </authorList>
    </citation>
    <scope>NUCLEOTIDE SEQUENCE [LARGE SCALE GENOMIC DNA]</scope>
    <source>
        <strain evidence="3">DSM 24740</strain>
    </source>
</reference>
<dbReference type="SUPFAM" id="SSF48452">
    <property type="entry name" value="TPR-like"/>
    <property type="match status" value="1"/>
</dbReference>
<evidence type="ECO:0000313" key="3">
    <source>
        <dbReference type="Proteomes" id="UP000199021"/>
    </source>
</evidence>
<dbReference type="Proteomes" id="UP000199021">
    <property type="component" value="Unassembled WGS sequence"/>
</dbReference>
<dbReference type="OrthoDB" id="1466726at2"/>
<evidence type="ECO:0008006" key="4">
    <source>
        <dbReference type="Google" id="ProtNLM"/>
    </source>
</evidence>
<evidence type="ECO:0000256" key="1">
    <source>
        <dbReference type="SAM" id="SignalP"/>
    </source>
</evidence>
<evidence type="ECO:0000313" key="2">
    <source>
        <dbReference type="EMBL" id="SER30372.1"/>
    </source>
</evidence>
<sequence length="492" mass="55674">MYRLLFLFFVFSSSLTGLYAGTDSEYFYDFTPQANAIYERVMRLELDGAQADIDALRSTTPTNLVAYHLESYIDFFRLYLKGNERIDAKLEARFERRIDALEDGDQDSPYYNYALAEARLHRSLIDLRFERHLSAFRELNKANKLLRQNAKDFPDFLLTYKNLGLLHAAVGSIPPQYKWGVELFSSLSGTIAEGREEMELALTATDSPFHLETEVLYAFLELHLAGEPELAYQKINSLGLNPAENPVHCFILANLAMRNGKNDVALKLLEAQPRGGAAADFPYLDFMLGLAKLRTLDPAARVHFQSFNIRYTGRHFKEEAKQKIAWSYLLDDDLDGYARAMEAITGGSQAGGDQNAVREAARERAPQPGLLRARLLFDGNYCTRARAQLDAIEPNDLHPTEQLEYLYRTGRVLDGLKDYDGALSFYGKTIQQGRDNPAFYACKSALQAGLIEENRNNKARARAYFETCLDISPAEYKTGLHMLAKAGLDRVR</sequence>
<feature type="chain" id="PRO_5011749527" description="Tetratricopeptide repeat-containing protein" evidence="1">
    <location>
        <begin position="20"/>
        <end position="492"/>
    </location>
</feature>
<feature type="signal peptide" evidence="1">
    <location>
        <begin position="1"/>
        <end position="19"/>
    </location>
</feature>
<dbReference type="EMBL" id="FOFB01000033">
    <property type="protein sequence ID" value="SER30372.1"/>
    <property type="molecule type" value="Genomic_DNA"/>
</dbReference>
<accession>A0A1H9N375</accession>
<dbReference type="AlphaFoldDB" id="A0A1H9N375"/>
<protein>
    <recommendedName>
        <fullName evidence="4">Tetratricopeptide repeat-containing protein</fullName>
    </recommendedName>
</protein>
<gene>
    <name evidence="2" type="ORF">SAMN05444359_13337</name>
</gene>
<organism evidence="2 3">
    <name type="scientific">Neolewinella agarilytica</name>
    <dbReference type="NCBI Taxonomy" id="478744"/>
    <lineage>
        <taxon>Bacteria</taxon>
        <taxon>Pseudomonadati</taxon>
        <taxon>Bacteroidota</taxon>
        <taxon>Saprospiria</taxon>
        <taxon>Saprospirales</taxon>
        <taxon>Lewinellaceae</taxon>
        <taxon>Neolewinella</taxon>
    </lineage>
</organism>
<dbReference type="STRING" id="478744.SAMN05444359_13337"/>
<dbReference type="RefSeq" id="WP_090172733.1">
    <property type="nucleotide sequence ID" value="NZ_FOFB01000033.1"/>
</dbReference>
<proteinExistence type="predicted"/>
<keyword evidence="1" id="KW-0732">Signal</keyword>
<keyword evidence="3" id="KW-1185">Reference proteome</keyword>
<dbReference type="InterPro" id="IPR011990">
    <property type="entry name" value="TPR-like_helical_dom_sf"/>
</dbReference>